<name>A0A1M5CUA5_9ACTN</name>
<dbReference type="STRING" id="1206085.SAMN05443575_0357"/>
<dbReference type="NCBIfam" id="NF004824">
    <property type="entry name" value="PRK06180.1"/>
    <property type="match status" value="1"/>
</dbReference>
<evidence type="ECO:0000256" key="1">
    <source>
        <dbReference type="ARBA" id="ARBA00006484"/>
    </source>
</evidence>
<accession>A0A1M5CUA5</accession>
<sequence>MTTNESNDRVWLVTGCSSGLGRALADEALRRGDRVVVTARRSETVGDLAAAHPGRALPLALDVTDDASVRDAVAAAEAHFGRIDVVVNNAGYGYLAAVEEGEDEPVATLFDTNVHGVVRVLKAVLPGMRRRRSGRVVNVSSFGGLAAFAATGYYHATKFALEGLSESLAAELAPLGIAVTIVEPGGMRTDWAGASMQQSPVRIADYDETAGARRTSTLAVSGRQPGDPRRAAAAIVAAVERDEPPLRLLLGSDALAGATARWERLRREADADAPLTRSADLAAS</sequence>
<evidence type="ECO:0000313" key="7">
    <source>
        <dbReference type="Proteomes" id="UP000186132"/>
    </source>
</evidence>
<evidence type="ECO:0000256" key="2">
    <source>
        <dbReference type="ARBA" id="ARBA00023002"/>
    </source>
</evidence>
<dbReference type="InterPro" id="IPR057326">
    <property type="entry name" value="KR_dom"/>
</dbReference>
<reference evidence="6 7" key="1">
    <citation type="submission" date="2016-11" db="EMBL/GenBank/DDBJ databases">
        <authorList>
            <person name="Jaros S."/>
            <person name="Januszkiewicz K."/>
            <person name="Wedrychowicz H."/>
        </authorList>
    </citation>
    <scope>NUCLEOTIDE SEQUENCE [LARGE SCALE GENOMIC DNA]</scope>
    <source>
        <strain evidence="6 7">DSM 45627</strain>
    </source>
</reference>
<feature type="transmembrane region" description="Helical" evidence="4">
    <location>
        <begin position="136"/>
        <end position="156"/>
    </location>
</feature>
<comment type="similarity">
    <text evidence="1 3">Belongs to the short-chain dehydrogenases/reductases (SDR) family.</text>
</comment>
<dbReference type="Proteomes" id="UP000186132">
    <property type="component" value="Unassembled WGS sequence"/>
</dbReference>
<keyword evidence="4" id="KW-0472">Membrane</keyword>
<dbReference type="SUPFAM" id="SSF51735">
    <property type="entry name" value="NAD(P)-binding Rossmann-fold domains"/>
    <property type="match status" value="1"/>
</dbReference>
<keyword evidence="7" id="KW-1185">Reference proteome</keyword>
<evidence type="ECO:0000256" key="4">
    <source>
        <dbReference type="SAM" id="Phobius"/>
    </source>
</evidence>
<proteinExistence type="inferred from homology"/>
<protein>
    <submittedName>
        <fullName evidence="6">NADP-dependent 3-hydroxy acid dehydrogenase YdfG</fullName>
    </submittedName>
</protein>
<evidence type="ECO:0000259" key="5">
    <source>
        <dbReference type="SMART" id="SM00822"/>
    </source>
</evidence>
<dbReference type="AlphaFoldDB" id="A0A1M5CUA5"/>
<dbReference type="PRINTS" id="PR00081">
    <property type="entry name" value="GDHRDH"/>
</dbReference>
<dbReference type="Pfam" id="PF00106">
    <property type="entry name" value="adh_short"/>
    <property type="match status" value="1"/>
</dbReference>
<keyword evidence="4" id="KW-0812">Transmembrane</keyword>
<dbReference type="EMBL" id="FQVU01000001">
    <property type="protein sequence ID" value="SHF58331.1"/>
    <property type="molecule type" value="Genomic_DNA"/>
</dbReference>
<dbReference type="PRINTS" id="PR00080">
    <property type="entry name" value="SDRFAMILY"/>
</dbReference>
<dbReference type="NCBIfam" id="NF006114">
    <property type="entry name" value="PRK08263.1"/>
    <property type="match status" value="1"/>
</dbReference>
<gene>
    <name evidence="6" type="ORF">SAMN05443575_0357</name>
</gene>
<evidence type="ECO:0000256" key="3">
    <source>
        <dbReference type="RuleBase" id="RU000363"/>
    </source>
</evidence>
<dbReference type="Gene3D" id="3.40.50.720">
    <property type="entry name" value="NAD(P)-binding Rossmann-like Domain"/>
    <property type="match status" value="1"/>
</dbReference>
<dbReference type="PANTHER" id="PTHR43976">
    <property type="entry name" value="SHORT CHAIN DEHYDROGENASE"/>
    <property type="match status" value="1"/>
</dbReference>
<dbReference type="InterPro" id="IPR051911">
    <property type="entry name" value="SDR_oxidoreductase"/>
</dbReference>
<dbReference type="PANTHER" id="PTHR43976:SF16">
    <property type="entry name" value="SHORT-CHAIN DEHYDROGENASE_REDUCTASE FAMILY PROTEIN"/>
    <property type="match status" value="1"/>
</dbReference>
<keyword evidence="4" id="KW-1133">Transmembrane helix</keyword>
<dbReference type="RefSeq" id="WP_073385137.1">
    <property type="nucleotide sequence ID" value="NZ_FQVU01000001.1"/>
</dbReference>
<evidence type="ECO:0000313" key="6">
    <source>
        <dbReference type="EMBL" id="SHF58331.1"/>
    </source>
</evidence>
<dbReference type="GO" id="GO:0016491">
    <property type="term" value="F:oxidoreductase activity"/>
    <property type="evidence" value="ECO:0007669"/>
    <property type="project" value="UniProtKB-KW"/>
</dbReference>
<organism evidence="6 7">
    <name type="scientific">Jatrophihabitans endophyticus</name>
    <dbReference type="NCBI Taxonomy" id="1206085"/>
    <lineage>
        <taxon>Bacteria</taxon>
        <taxon>Bacillati</taxon>
        <taxon>Actinomycetota</taxon>
        <taxon>Actinomycetes</taxon>
        <taxon>Jatrophihabitantales</taxon>
        <taxon>Jatrophihabitantaceae</taxon>
        <taxon>Jatrophihabitans</taxon>
    </lineage>
</organism>
<feature type="domain" description="Ketoreductase" evidence="5">
    <location>
        <begin position="9"/>
        <end position="194"/>
    </location>
</feature>
<keyword evidence="2" id="KW-0560">Oxidoreductase</keyword>
<dbReference type="InterPro" id="IPR036291">
    <property type="entry name" value="NAD(P)-bd_dom_sf"/>
</dbReference>
<dbReference type="InterPro" id="IPR002347">
    <property type="entry name" value="SDR_fam"/>
</dbReference>
<dbReference type="SMART" id="SM00822">
    <property type="entry name" value="PKS_KR"/>
    <property type="match status" value="1"/>
</dbReference>
<dbReference type="OrthoDB" id="9792003at2"/>
<dbReference type="CDD" id="cd05374">
    <property type="entry name" value="17beta-HSD-like_SDR_c"/>
    <property type="match status" value="1"/>
</dbReference>